<name>A0A7T5R4A1_9BACT</name>
<proteinExistence type="predicted"/>
<reference evidence="1 2" key="1">
    <citation type="submission" date="2020-07" db="EMBL/GenBank/DDBJ databases">
        <title>Huge and variable diversity of episymbiotic CPR bacteria and DPANN archaea in groundwater ecosystems.</title>
        <authorList>
            <person name="He C.Y."/>
            <person name="Keren R."/>
            <person name="Whittaker M."/>
            <person name="Farag I.F."/>
            <person name="Doudna J."/>
            <person name="Cate J.H.D."/>
            <person name="Banfield J.F."/>
        </authorList>
    </citation>
    <scope>NUCLEOTIDE SEQUENCE [LARGE SCALE GENOMIC DNA]</scope>
    <source>
        <strain evidence="1">NC_groundwater_70_Ag_B-0.1um_54_66</strain>
    </source>
</reference>
<evidence type="ECO:0000313" key="2">
    <source>
        <dbReference type="Proteomes" id="UP000595362"/>
    </source>
</evidence>
<evidence type="ECO:0000313" key="1">
    <source>
        <dbReference type="EMBL" id="QQG37280.1"/>
    </source>
</evidence>
<dbReference type="AlphaFoldDB" id="A0A7T5R4A1"/>
<dbReference type="EMBL" id="CP066681">
    <property type="protein sequence ID" value="QQG37280.1"/>
    <property type="molecule type" value="Genomic_DNA"/>
</dbReference>
<sequence>MPAPWGDQSWRIIIATHNARHPYDKTCEHGYFGKEVMNPALLTALGKTEAVIADAADRELGTAPFKGGNVYYSTTDGGKPKVEGAMDGATFWVTFNDSTREGKMKTVKHADIVSLYKSMISALEQARPDIQKHIDQSAVLQPAATPSSEELMFFHANIDGAAANALSRALEKAGHNPNTVFVVDGKHRRFIKGMEP</sequence>
<protein>
    <submittedName>
        <fullName evidence="1">Uncharacterized protein</fullName>
    </submittedName>
</protein>
<gene>
    <name evidence="1" type="ORF">HYS17_05830</name>
</gene>
<accession>A0A7T5R4A1</accession>
<organism evidence="1 2">
    <name type="scientific">Micavibrio aeruginosavorus</name>
    <dbReference type="NCBI Taxonomy" id="349221"/>
    <lineage>
        <taxon>Bacteria</taxon>
        <taxon>Pseudomonadati</taxon>
        <taxon>Bdellovibrionota</taxon>
        <taxon>Bdellovibrionia</taxon>
        <taxon>Bdellovibrionales</taxon>
        <taxon>Pseudobdellovibrionaceae</taxon>
        <taxon>Micavibrio</taxon>
    </lineage>
</organism>
<dbReference type="Proteomes" id="UP000595362">
    <property type="component" value="Chromosome"/>
</dbReference>